<dbReference type="AlphaFoldDB" id="A0A846H4A3"/>
<keyword evidence="2" id="KW-1185">Reference proteome</keyword>
<evidence type="ECO:0000313" key="2">
    <source>
        <dbReference type="Proteomes" id="UP000031549"/>
    </source>
</evidence>
<dbReference type="Pfam" id="PF21826">
    <property type="entry name" value="DUF6887"/>
    <property type="match status" value="1"/>
</dbReference>
<organism evidence="1 2">
    <name type="scientific">Hassallia byssoidea VB512170</name>
    <dbReference type="NCBI Taxonomy" id="1304833"/>
    <lineage>
        <taxon>Bacteria</taxon>
        <taxon>Bacillati</taxon>
        <taxon>Cyanobacteriota</taxon>
        <taxon>Cyanophyceae</taxon>
        <taxon>Nostocales</taxon>
        <taxon>Tolypothrichaceae</taxon>
        <taxon>Hassallia</taxon>
    </lineage>
</organism>
<dbReference type="InterPro" id="IPR054053">
    <property type="entry name" value="DUF6887"/>
</dbReference>
<protein>
    <submittedName>
        <fullName evidence="1">Uncharacterized protein</fullName>
    </submittedName>
</protein>
<proteinExistence type="predicted"/>
<gene>
    <name evidence="1" type="ORF">PI95_007630</name>
</gene>
<sequence length="71" mass="8541">MTKPNFQVMTKKQLLAYMLEHREDNEAFYAYMDKVNAEPASEFYPAPQSIEDLKHFPQLLEKFRQEREKEA</sequence>
<name>A0A846H4A3_9CYAN</name>
<evidence type="ECO:0000313" key="1">
    <source>
        <dbReference type="EMBL" id="NEU72447.1"/>
    </source>
</evidence>
<dbReference type="EMBL" id="JTCM02000010">
    <property type="protein sequence ID" value="NEU72447.1"/>
    <property type="molecule type" value="Genomic_DNA"/>
</dbReference>
<reference evidence="1 2" key="1">
    <citation type="journal article" date="2015" name="Genome Announc.">
        <title>Draft Genome Sequence of Cyanobacterium Hassallia byssoidea Strain VB512170, Isolated from Monuments in India.</title>
        <authorList>
            <person name="Singh D."/>
            <person name="Chandrababunaidu M.M."/>
            <person name="Panda A."/>
            <person name="Sen D."/>
            <person name="Bhattacharyya S."/>
            <person name="Adhikary S.P."/>
            <person name="Tripathy S."/>
        </authorList>
    </citation>
    <scope>NUCLEOTIDE SEQUENCE [LARGE SCALE GENOMIC DNA]</scope>
    <source>
        <strain evidence="1 2">VB512170</strain>
    </source>
</reference>
<accession>A0A846H4A3</accession>
<dbReference type="RefSeq" id="WP_039739327.1">
    <property type="nucleotide sequence ID" value="NZ_JTCM02000010.1"/>
</dbReference>
<comment type="caution">
    <text evidence="1">The sequence shown here is derived from an EMBL/GenBank/DDBJ whole genome shotgun (WGS) entry which is preliminary data.</text>
</comment>
<dbReference type="Proteomes" id="UP000031549">
    <property type="component" value="Unassembled WGS sequence"/>
</dbReference>